<evidence type="ECO:0000256" key="2">
    <source>
        <dbReference type="ARBA" id="ARBA00004496"/>
    </source>
</evidence>
<feature type="region of interest" description="Disordered" evidence="9">
    <location>
        <begin position="624"/>
        <end position="696"/>
    </location>
</feature>
<gene>
    <name evidence="12" type="primary">pip_1</name>
    <name evidence="12" type="ORF">Bhyg_01421</name>
</gene>
<keyword evidence="6 8" id="KW-0645">Protease</keyword>
<evidence type="ECO:0000313" key="13">
    <source>
        <dbReference type="Proteomes" id="UP001151699"/>
    </source>
</evidence>
<keyword evidence="13" id="KW-1185">Reference proteome</keyword>
<evidence type="ECO:0000256" key="4">
    <source>
        <dbReference type="ARBA" id="ARBA00022438"/>
    </source>
</evidence>
<evidence type="ECO:0000313" key="12">
    <source>
        <dbReference type="EMBL" id="KAJ6646210.1"/>
    </source>
</evidence>
<dbReference type="EC" id="3.4.11.5" evidence="8"/>
<feature type="compositionally biased region" description="Low complexity" evidence="9">
    <location>
        <begin position="651"/>
        <end position="662"/>
    </location>
</feature>
<dbReference type="Proteomes" id="UP001151699">
    <property type="component" value="Chromosome A"/>
</dbReference>
<comment type="caution">
    <text evidence="12">The sequence shown here is derived from an EMBL/GenBank/DDBJ whole genome shotgun (WGS) entry which is preliminary data.</text>
</comment>
<evidence type="ECO:0000259" key="11">
    <source>
        <dbReference type="Pfam" id="PF10148"/>
    </source>
</evidence>
<comment type="subcellular location">
    <subcellularLocation>
        <location evidence="2">Cytoplasm</location>
    </subcellularLocation>
</comment>
<organism evidence="12 13">
    <name type="scientific">Pseudolycoriella hygida</name>
    <dbReference type="NCBI Taxonomy" id="35572"/>
    <lineage>
        <taxon>Eukaryota</taxon>
        <taxon>Metazoa</taxon>
        <taxon>Ecdysozoa</taxon>
        <taxon>Arthropoda</taxon>
        <taxon>Hexapoda</taxon>
        <taxon>Insecta</taxon>
        <taxon>Pterygota</taxon>
        <taxon>Neoptera</taxon>
        <taxon>Endopterygota</taxon>
        <taxon>Diptera</taxon>
        <taxon>Nematocera</taxon>
        <taxon>Sciaroidea</taxon>
        <taxon>Sciaridae</taxon>
        <taxon>Pseudolycoriella</taxon>
    </lineage>
</organism>
<dbReference type="PANTHER" id="PTHR43722">
    <property type="entry name" value="PROLINE IMINOPEPTIDASE"/>
    <property type="match status" value="1"/>
</dbReference>
<comment type="similarity">
    <text evidence="3 8">Belongs to the peptidase S33 family.</text>
</comment>
<dbReference type="NCBIfam" id="TIGR01249">
    <property type="entry name" value="pro_imino_pep_1"/>
    <property type="match status" value="2"/>
</dbReference>
<name>A0A9Q0S7J0_9DIPT</name>
<dbReference type="Pfam" id="PF00561">
    <property type="entry name" value="Abhydrolase_1"/>
    <property type="match status" value="2"/>
</dbReference>
<dbReference type="PANTHER" id="PTHR43722:SF1">
    <property type="entry name" value="PROLINE IMINOPEPTIDASE"/>
    <property type="match status" value="1"/>
</dbReference>
<comment type="catalytic activity">
    <reaction evidence="1 8">
        <text>Release of N-terminal proline from a peptide.</text>
        <dbReference type="EC" id="3.4.11.5"/>
    </reaction>
</comment>
<evidence type="ECO:0000256" key="3">
    <source>
        <dbReference type="ARBA" id="ARBA00010088"/>
    </source>
</evidence>
<keyword evidence="4 8" id="KW-0031">Aminopeptidase</keyword>
<evidence type="ECO:0000256" key="9">
    <source>
        <dbReference type="SAM" id="MobiDB-lite"/>
    </source>
</evidence>
<feature type="non-terminal residue" evidence="12">
    <location>
        <position position="864"/>
    </location>
</feature>
<dbReference type="SUPFAM" id="SSF53474">
    <property type="entry name" value="alpha/beta-Hydrolases"/>
    <property type="match status" value="2"/>
</dbReference>
<dbReference type="InterPro" id="IPR002410">
    <property type="entry name" value="Peptidase_S33"/>
</dbReference>
<protein>
    <recommendedName>
        <fullName evidence="8">Proline iminopeptidase</fullName>
        <ecNumber evidence="8">3.4.11.5</ecNumber>
    </recommendedName>
</protein>
<dbReference type="InterPro" id="IPR015649">
    <property type="entry name" value="SCHIP_1_C"/>
</dbReference>
<dbReference type="OrthoDB" id="10249433at2759"/>
<dbReference type="GO" id="GO:0005737">
    <property type="term" value="C:cytoplasm"/>
    <property type="evidence" value="ECO:0007669"/>
    <property type="project" value="UniProtKB-SubCell"/>
</dbReference>
<evidence type="ECO:0000256" key="8">
    <source>
        <dbReference type="RuleBase" id="RU003421"/>
    </source>
</evidence>
<dbReference type="InterPro" id="IPR000073">
    <property type="entry name" value="AB_hydrolase_1"/>
</dbReference>
<dbReference type="GO" id="GO:0006508">
    <property type="term" value="P:proteolysis"/>
    <property type="evidence" value="ECO:0007669"/>
    <property type="project" value="UniProtKB-KW"/>
</dbReference>
<dbReference type="Pfam" id="PF10148">
    <property type="entry name" value="SCHIP-1_C"/>
    <property type="match status" value="1"/>
</dbReference>
<dbReference type="InterPro" id="IPR005944">
    <property type="entry name" value="Pro_iminopeptidase"/>
</dbReference>
<evidence type="ECO:0000256" key="7">
    <source>
        <dbReference type="ARBA" id="ARBA00022801"/>
    </source>
</evidence>
<evidence type="ECO:0000259" key="10">
    <source>
        <dbReference type="Pfam" id="PF00561"/>
    </source>
</evidence>
<dbReference type="PRINTS" id="PR00793">
    <property type="entry name" value="PROAMNOPTASE"/>
</dbReference>
<feature type="domain" description="AB hydrolase-1" evidence="10">
    <location>
        <begin position="52"/>
        <end position="213"/>
    </location>
</feature>
<proteinExistence type="inferred from homology"/>
<reference evidence="12" key="1">
    <citation type="submission" date="2022-07" db="EMBL/GenBank/DDBJ databases">
        <authorList>
            <person name="Trinca V."/>
            <person name="Uliana J.V.C."/>
            <person name="Torres T.T."/>
            <person name="Ward R.J."/>
            <person name="Monesi N."/>
        </authorList>
    </citation>
    <scope>NUCLEOTIDE SEQUENCE</scope>
    <source>
        <strain evidence="12">HSMRA1968</strain>
        <tissue evidence="12">Whole embryos</tissue>
    </source>
</reference>
<keyword evidence="5" id="KW-0963">Cytoplasm</keyword>
<feature type="non-terminal residue" evidence="12">
    <location>
        <position position="1"/>
    </location>
</feature>
<feature type="domain" description="Schwannomin interacting protein 1 C-terminal" evidence="11">
    <location>
        <begin position="611"/>
        <end position="834"/>
    </location>
</feature>
<dbReference type="InterPro" id="IPR029058">
    <property type="entry name" value="AB_hydrolase_fold"/>
</dbReference>
<evidence type="ECO:0000256" key="5">
    <source>
        <dbReference type="ARBA" id="ARBA00022490"/>
    </source>
</evidence>
<feature type="domain" description="AB hydrolase-1" evidence="10">
    <location>
        <begin position="315"/>
        <end position="580"/>
    </location>
</feature>
<accession>A0A9Q0S7J0</accession>
<evidence type="ECO:0000256" key="1">
    <source>
        <dbReference type="ARBA" id="ARBA00001585"/>
    </source>
</evidence>
<dbReference type="AlphaFoldDB" id="A0A9Q0S7J0"/>
<dbReference type="GO" id="GO:0004177">
    <property type="term" value="F:aminopeptidase activity"/>
    <property type="evidence" value="ECO:0007669"/>
    <property type="project" value="UniProtKB-KW"/>
</dbReference>
<keyword evidence="7 8" id="KW-0378">Hydrolase</keyword>
<dbReference type="EMBL" id="WJQU01000001">
    <property type="protein sequence ID" value="KAJ6646210.1"/>
    <property type="molecule type" value="Genomic_DNA"/>
</dbReference>
<feature type="compositionally biased region" description="Low complexity" evidence="9">
    <location>
        <begin position="626"/>
        <end position="642"/>
    </location>
</feature>
<dbReference type="Gene3D" id="3.40.50.1820">
    <property type="entry name" value="alpha/beta hydrolase"/>
    <property type="match status" value="2"/>
</dbReference>
<evidence type="ECO:0000256" key="6">
    <source>
        <dbReference type="ARBA" id="ARBA00022670"/>
    </source>
</evidence>
<feature type="compositionally biased region" description="Polar residues" evidence="9">
    <location>
        <begin position="663"/>
        <end position="677"/>
    </location>
</feature>
<sequence>EPRQTSERRHLRIKSNCKMYPLIEAFYSGHMTVSELHEIYYEQCGNKNGIPVVFVHDGPGAGICIDDRRYFDPSAYHIILFDQRGAGKSIPAYTLEDNDTWSLVSDMERLRKFLGVSRWIVFGVGWGSGLSLAYAEKYTSCVLALVLCGIFTMRDEEIKWYHQEGASHLFPDSWDKYLAPIPEDERGNLIAAYYKRLTGYNEEQQQLCAKGWSRWTMSTKSLKEDIFMPFSKQRVWALHMATLESHYYINKCFVAPNQILNNADEPRKTSTKRRSRTRTNGTLYPPIEPFHSGYLKVSEIHQIYFEQCGNKNGIPILYVHGGPGTGIYPKDRRYFDPKAYHIILFDQRGAGKSIPAFSLEDNDTWSLVRDMEKLRKILGVSRWILFGGSWGSALSLAYAEKHTNRILGLILRGIFTVRDEEIQWFLQNGASHIFPDYWEQFVAPIPEDERDNLIAAYYKRLTGNNEEEKLRCAKAWSNWEMATSRLKVNAFNLARSEKNIWALAFARIECHYYINKGFMAPNQLLKDAHIIRKAKIPVTIVQGRYDVVCPADTAWELHKKLPEADFFFIDDAGHSAKEDGIKKKLVETCDTLAIGYYKLQDKNLSVLPKDSSMNLQICFMNETASDNESPSSDSESCPKLSKTFSNNSTGNSYSRYNSSDSSHPYNTRPLSVNVRKGNTTEKASRPSSLPIGPKIGDDSTKEVDFFTKQARLQIEARMALAQAKDMAHMQMEIDRQKQKQSPITEIIRNSLEKVGITFPEEKRRVSRLMLTDMNIAQLQVIVNEFHTQIERLNENLVQFLMERDDLHMSQDSMLVDIEDLTRYLLAKEQTTDKQNNQPAILTTPTQEIITKNPLVKPTNRSQTQ</sequence>